<proteinExistence type="predicted"/>
<dbReference type="GO" id="GO:0005737">
    <property type="term" value="C:cytoplasm"/>
    <property type="evidence" value="ECO:0007669"/>
    <property type="project" value="TreeGrafter"/>
</dbReference>
<dbReference type="EMBL" id="OB661119">
    <property type="protein sequence ID" value="CAD7227384.1"/>
    <property type="molecule type" value="Genomic_DNA"/>
</dbReference>
<dbReference type="OrthoDB" id="261426at2759"/>
<gene>
    <name evidence="1" type="ORF">CTOB1V02_LOCUS5292</name>
</gene>
<dbReference type="PANTHER" id="PTHR16306:SF0">
    <property type="entry name" value="TRANSLIN-ASSOCIATED FACTOR X-INTERACTING PROTEIN 1"/>
    <property type="match status" value="1"/>
</dbReference>
<reference evidence="1" key="1">
    <citation type="submission" date="2020-11" db="EMBL/GenBank/DDBJ databases">
        <authorList>
            <person name="Tran Van P."/>
        </authorList>
    </citation>
    <scope>NUCLEOTIDE SEQUENCE</scope>
</reference>
<name>A0A7R8WE01_9CRUS</name>
<protein>
    <submittedName>
        <fullName evidence="1">Uncharacterized protein</fullName>
    </submittedName>
</protein>
<dbReference type="AlphaFoldDB" id="A0A7R8WE01"/>
<evidence type="ECO:0000313" key="1">
    <source>
        <dbReference type="EMBL" id="CAD7227384.1"/>
    </source>
</evidence>
<dbReference type="PANTHER" id="PTHR16306">
    <property type="entry name" value="TRANSLIN-ASSOCIATED FACTOR X-INTERACTING PROTEIN 1"/>
    <property type="match status" value="1"/>
</dbReference>
<organism evidence="1">
    <name type="scientific">Cyprideis torosa</name>
    <dbReference type="NCBI Taxonomy" id="163714"/>
    <lineage>
        <taxon>Eukaryota</taxon>
        <taxon>Metazoa</taxon>
        <taxon>Ecdysozoa</taxon>
        <taxon>Arthropoda</taxon>
        <taxon>Crustacea</taxon>
        <taxon>Oligostraca</taxon>
        <taxon>Ostracoda</taxon>
        <taxon>Podocopa</taxon>
        <taxon>Podocopida</taxon>
        <taxon>Cytherocopina</taxon>
        <taxon>Cytheroidea</taxon>
        <taxon>Cytherideidae</taxon>
        <taxon>Cyprideis</taxon>
    </lineage>
</organism>
<accession>A0A7R8WE01</accession>
<sequence length="617" mass="70384">MLKALVTETAVHPSTAPVRWTSSLPKNFLVALYSAPSRPFAHVPSRIGSSSKPTHVARLEKRVQENLSKSDLTPDDRVQIYKEALLELGQNLSPLQPLLESAIREYDALLQATRQQNKETKKKKVRSKDVYRICDFSLLLVPARLEHAQKVIAYLRKSLAEGEASQEKLRGTVRKVQMEHERTLLLLSSREEELERLKMRLVFLEQELKSKLDMDLMRLALEQSRKDLSAVGTELSKLKADFSDVVPRIQFDALELRANRQAEELAEATDALNKNRKHLKVVSEERDFLRDENVKLRADNLDLRRTATPRPNWQICAEHFPKGSAKWKSQTKLKTSREKLQILLEGFLGRRLDLDDGPAEYFQGKGTSVSVPRYLRVSGPVRNRHLTRRDVALLVTDIWRRKKESDEKQGKRSRMDHYLAHYLEERFGHISSLKWEWGYNLAEAAHRLSHSHPYIALFWGVLNGTLDEELYHHPRQAAEDLLHKVKETVTLEKSKRPERTISFAAFRSVLHEVFPLKSELSVRELVDEARAEAQVPVTQPEFEYGPLFNEALHYVLVGKTAIRQNGSDGAGGASGRGSTKVYPRGWEQQRCTQEGLIEGGTALDVRVIAAVSAQTMA</sequence>